<gene>
    <name evidence="2" type="ORF">BpHYR1_035913</name>
</gene>
<sequence>MNNNKEEFVNENNENHYDDLIAKIQQLTKNIHENEQKILKERFDEKTFPHRDTKETRKTTYKNVLRGIFIRSESY</sequence>
<keyword evidence="3" id="KW-1185">Reference proteome</keyword>
<accession>A0A3M7QG33</accession>
<comment type="caution">
    <text evidence="2">The sequence shown here is derived from an EMBL/GenBank/DDBJ whole genome shotgun (WGS) entry which is preliminary data.</text>
</comment>
<organism evidence="2 3">
    <name type="scientific">Brachionus plicatilis</name>
    <name type="common">Marine rotifer</name>
    <name type="synonym">Brachionus muelleri</name>
    <dbReference type="NCBI Taxonomy" id="10195"/>
    <lineage>
        <taxon>Eukaryota</taxon>
        <taxon>Metazoa</taxon>
        <taxon>Spiralia</taxon>
        <taxon>Gnathifera</taxon>
        <taxon>Rotifera</taxon>
        <taxon>Eurotatoria</taxon>
        <taxon>Monogononta</taxon>
        <taxon>Pseudotrocha</taxon>
        <taxon>Ploima</taxon>
        <taxon>Brachionidae</taxon>
        <taxon>Brachionus</taxon>
    </lineage>
</organism>
<dbReference type="AlphaFoldDB" id="A0A3M7QG33"/>
<proteinExistence type="predicted"/>
<dbReference type="EMBL" id="REGN01006296">
    <property type="protein sequence ID" value="RNA10124.1"/>
    <property type="molecule type" value="Genomic_DNA"/>
</dbReference>
<evidence type="ECO:0000313" key="2">
    <source>
        <dbReference type="EMBL" id="RNA10124.1"/>
    </source>
</evidence>
<keyword evidence="1" id="KW-0175">Coiled coil</keyword>
<reference evidence="2 3" key="1">
    <citation type="journal article" date="2018" name="Sci. Rep.">
        <title>Genomic signatures of local adaptation to the degree of environmental predictability in rotifers.</title>
        <authorList>
            <person name="Franch-Gras L."/>
            <person name="Hahn C."/>
            <person name="Garcia-Roger E.M."/>
            <person name="Carmona M.J."/>
            <person name="Serra M."/>
            <person name="Gomez A."/>
        </authorList>
    </citation>
    <scope>NUCLEOTIDE SEQUENCE [LARGE SCALE GENOMIC DNA]</scope>
    <source>
        <strain evidence="2">HYR1</strain>
    </source>
</reference>
<name>A0A3M7QG33_BRAPC</name>
<protein>
    <submittedName>
        <fullName evidence="2">Uncharacterized protein</fullName>
    </submittedName>
</protein>
<feature type="coiled-coil region" evidence="1">
    <location>
        <begin position="10"/>
        <end position="37"/>
    </location>
</feature>
<dbReference type="Proteomes" id="UP000276133">
    <property type="component" value="Unassembled WGS sequence"/>
</dbReference>
<evidence type="ECO:0000313" key="3">
    <source>
        <dbReference type="Proteomes" id="UP000276133"/>
    </source>
</evidence>
<evidence type="ECO:0000256" key="1">
    <source>
        <dbReference type="SAM" id="Coils"/>
    </source>
</evidence>